<feature type="chain" id="PRO_5042430795" description="CUB domain-containing protein" evidence="5">
    <location>
        <begin position="18"/>
        <end position="342"/>
    </location>
</feature>
<dbReference type="PANTHER" id="PTHR24251:SF30">
    <property type="entry name" value="MEMBRANE FRIZZLED-RELATED PROTEIN"/>
    <property type="match status" value="1"/>
</dbReference>
<evidence type="ECO:0000256" key="1">
    <source>
        <dbReference type="ARBA" id="ARBA00022737"/>
    </source>
</evidence>
<feature type="domain" description="CUB" evidence="6">
    <location>
        <begin position="145"/>
        <end position="266"/>
    </location>
</feature>
<dbReference type="PANTHER" id="PTHR24251">
    <property type="entry name" value="OVOCHYMASE-RELATED"/>
    <property type="match status" value="1"/>
</dbReference>
<evidence type="ECO:0000256" key="4">
    <source>
        <dbReference type="SAM" id="Phobius"/>
    </source>
</evidence>
<proteinExistence type="predicted"/>
<dbReference type="CDD" id="cd00041">
    <property type="entry name" value="CUB"/>
    <property type="match status" value="2"/>
</dbReference>
<organism evidence="7 8">
    <name type="scientific">Magallana gigas</name>
    <name type="common">Pacific oyster</name>
    <name type="synonym">Crassostrea gigas</name>
    <dbReference type="NCBI Taxonomy" id="29159"/>
    <lineage>
        <taxon>Eukaryota</taxon>
        <taxon>Metazoa</taxon>
        <taxon>Spiralia</taxon>
        <taxon>Lophotrochozoa</taxon>
        <taxon>Mollusca</taxon>
        <taxon>Bivalvia</taxon>
        <taxon>Autobranchia</taxon>
        <taxon>Pteriomorphia</taxon>
        <taxon>Ostreida</taxon>
        <taxon>Ostreoidea</taxon>
        <taxon>Ostreidae</taxon>
        <taxon>Magallana</taxon>
    </lineage>
</organism>
<dbReference type="AlphaFoldDB" id="A0A8W8ICR7"/>
<sequence length="342" mass="37556">MVWILMLFHMLIKYVSSTCDVTAQEIQADSSLRFLTSTGYNEGSGSYINNMDCWWRIDSGGDDLKLLLFLTRDLACPGDKISIYDGDSSTATPLVSDLCGTSATPTHYSTTQRHAYIRLVTDASVSRAGIKLEFLAAKDYSGTGCTGSQTLIAGDNSNLLSSPNFPGLYTNAKTCRWLITSLVGNVDLDIVFSDIEDDLPSRCDYDKYTINDGNDRCENNVVRTVCSQYPKVTPFTFTSSGSSVVVFFVSDSSVNRRGFLLKYKSNATYTTTTVTQTTESSSSQATSSSVEKSNKDPNTCMDARMVIGIVFGSLVVVIFSVIVVVFMILRFHNLQKTIKPKD</sequence>
<protein>
    <recommendedName>
        <fullName evidence="6">CUB domain-containing protein</fullName>
    </recommendedName>
</protein>
<feature type="transmembrane region" description="Helical" evidence="4">
    <location>
        <begin position="305"/>
        <end position="329"/>
    </location>
</feature>
<keyword evidence="1" id="KW-0677">Repeat</keyword>
<comment type="caution">
    <text evidence="3">Lacks conserved residue(s) required for the propagation of feature annotation.</text>
</comment>
<dbReference type="Proteomes" id="UP000005408">
    <property type="component" value="Unassembled WGS sequence"/>
</dbReference>
<dbReference type="SMART" id="SM00042">
    <property type="entry name" value="CUB"/>
    <property type="match status" value="2"/>
</dbReference>
<evidence type="ECO:0000256" key="2">
    <source>
        <dbReference type="ARBA" id="ARBA00023157"/>
    </source>
</evidence>
<keyword evidence="4" id="KW-1133">Transmembrane helix</keyword>
<dbReference type="InterPro" id="IPR035914">
    <property type="entry name" value="Sperma_CUB_dom_sf"/>
</dbReference>
<feature type="signal peptide" evidence="5">
    <location>
        <begin position="1"/>
        <end position="17"/>
    </location>
</feature>
<dbReference type="OMA" id="TMWRIYS"/>
<dbReference type="EnsemblMetazoa" id="G13409.1">
    <property type="protein sequence ID" value="G13409.1:cds"/>
    <property type="gene ID" value="G13409"/>
</dbReference>
<dbReference type="Pfam" id="PF00431">
    <property type="entry name" value="CUB"/>
    <property type="match status" value="2"/>
</dbReference>
<keyword evidence="8" id="KW-1185">Reference proteome</keyword>
<evidence type="ECO:0000256" key="5">
    <source>
        <dbReference type="SAM" id="SignalP"/>
    </source>
</evidence>
<dbReference type="EnsemblMetazoa" id="G13409.2">
    <property type="protein sequence ID" value="G13409.2:cds"/>
    <property type="gene ID" value="G13409"/>
</dbReference>
<name>A0A8W8ICR7_MAGGI</name>
<reference evidence="7" key="1">
    <citation type="submission" date="2022-08" db="UniProtKB">
        <authorList>
            <consortium name="EnsemblMetazoa"/>
        </authorList>
    </citation>
    <scope>IDENTIFICATION</scope>
    <source>
        <strain evidence="7">05x7-T-G4-1.051#20</strain>
    </source>
</reference>
<keyword evidence="4" id="KW-0472">Membrane</keyword>
<evidence type="ECO:0000313" key="8">
    <source>
        <dbReference type="Proteomes" id="UP000005408"/>
    </source>
</evidence>
<dbReference type="InterPro" id="IPR000859">
    <property type="entry name" value="CUB_dom"/>
</dbReference>
<dbReference type="PROSITE" id="PS01180">
    <property type="entry name" value="CUB"/>
    <property type="match status" value="2"/>
</dbReference>
<feature type="domain" description="CUB" evidence="6">
    <location>
        <begin position="19"/>
        <end position="137"/>
    </location>
</feature>
<keyword evidence="4" id="KW-0812">Transmembrane</keyword>
<evidence type="ECO:0000256" key="3">
    <source>
        <dbReference type="PROSITE-ProRule" id="PRU00059"/>
    </source>
</evidence>
<dbReference type="OrthoDB" id="6161791at2759"/>
<evidence type="ECO:0000313" key="7">
    <source>
        <dbReference type="EnsemblMetazoa" id="G13409.1:cds"/>
    </source>
</evidence>
<accession>A0A8W8ICR7</accession>
<evidence type="ECO:0000259" key="6">
    <source>
        <dbReference type="PROSITE" id="PS01180"/>
    </source>
</evidence>
<keyword evidence="5" id="KW-0732">Signal</keyword>
<dbReference type="Gene3D" id="2.60.120.290">
    <property type="entry name" value="Spermadhesin, CUB domain"/>
    <property type="match status" value="2"/>
</dbReference>
<keyword evidence="2" id="KW-1015">Disulfide bond</keyword>
<dbReference type="SUPFAM" id="SSF49854">
    <property type="entry name" value="Spermadhesin, CUB domain"/>
    <property type="match status" value="2"/>
</dbReference>